<evidence type="ECO:0000259" key="2">
    <source>
        <dbReference type="Pfam" id="PF13439"/>
    </source>
</evidence>
<dbReference type="PANTHER" id="PTHR45947">
    <property type="entry name" value="SULFOQUINOVOSYL TRANSFERASE SQD2"/>
    <property type="match status" value="1"/>
</dbReference>
<accession>A0A554JCQ7</accession>
<dbReference type="Proteomes" id="UP000319613">
    <property type="component" value="Unassembled WGS sequence"/>
</dbReference>
<reference evidence="3 4" key="1">
    <citation type="submission" date="2017-07" db="EMBL/GenBank/DDBJ databases">
        <title>Mechanisms for carbon and nitrogen cycling indicate functional differentiation within the Candidate Phyla Radiation.</title>
        <authorList>
            <person name="Danczak R.E."/>
            <person name="Johnston M.D."/>
            <person name="Kenah C."/>
            <person name="Slattery M."/>
            <person name="Wrighton K.C."/>
            <person name="Wilkins M.J."/>
        </authorList>
    </citation>
    <scope>NUCLEOTIDE SEQUENCE [LARGE SCALE GENOMIC DNA]</scope>
    <source>
        <strain evidence="3">Gr01-1014_77</strain>
    </source>
</reference>
<protein>
    <submittedName>
        <fullName evidence="3">Group 1 glycosyl transferase</fullName>
    </submittedName>
</protein>
<dbReference type="InterPro" id="IPR001296">
    <property type="entry name" value="Glyco_trans_1"/>
</dbReference>
<organism evidence="3 4">
    <name type="scientific">Candidatus Doudnabacteria bacterium Gr01-1014_77</name>
    <dbReference type="NCBI Taxonomy" id="2017133"/>
    <lineage>
        <taxon>Bacteria</taxon>
        <taxon>Candidatus Doudnaibacteriota</taxon>
    </lineage>
</organism>
<evidence type="ECO:0000259" key="1">
    <source>
        <dbReference type="Pfam" id="PF00534"/>
    </source>
</evidence>
<evidence type="ECO:0000313" key="4">
    <source>
        <dbReference type="Proteomes" id="UP000319613"/>
    </source>
</evidence>
<dbReference type="Pfam" id="PF00534">
    <property type="entry name" value="Glycos_transf_1"/>
    <property type="match status" value="1"/>
</dbReference>
<comment type="caution">
    <text evidence="3">The sequence shown here is derived from an EMBL/GenBank/DDBJ whole genome shotgun (WGS) entry which is preliminary data.</text>
</comment>
<dbReference type="SUPFAM" id="SSF53756">
    <property type="entry name" value="UDP-Glycosyltransferase/glycogen phosphorylase"/>
    <property type="match status" value="1"/>
</dbReference>
<dbReference type="GO" id="GO:0016757">
    <property type="term" value="F:glycosyltransferase activity"/>
    <property type="evidence" value="ECO:0007669"/>
    <property type="project" value="InterPro"/>
</dbReference>
<dbReference type="EMBL" id="VMFF01000013">
    <property type="protein sequence ID" value="TSC66145.1"/>
    <property type="molecule type" value="Genomic_DNA"/>
</dbReference>
<sequence>MKVAIAHDSITQLGGAERVLEALHELYPQAPVFTLVYDHKLKDHFEGWTIVSSPLQYIYNFIPKLQYLLPFIPLSLMFFNLKGFDLIISSSSGFIKNMKVPKGVKHASYCHTPTRFLWLDQKEYLRREVPGFLRPFVSLYLKWLKKWDFKHAQKIDYIWANSENVKQRIKKYYNRESEVLYPWVDLDKFYPTTPKEDYYLVAGRLQAHKRVDLVIEAFNKNGKQLHVIGTGRDEEHLKNMAHENILFLGRVDDHVLCNEYSSAKAYIFPQEEDFGLMPLEANATGTPVIAYAKGGSLETIIPNKTGVFFEQQTPEAIIEAVKQFENKTFFSEDLFEQAQRFSKEQFKARVQQLLEKEGLV</sequence>
<name>A0A554JCQ7_9BACT</name>
<dbReference type="Pfam" id="PF13439">
    <property type="entry name" value="Glyco_transf_4"/>
    <property type="match status" value="1"/>
</dbReference>
<dbReference type="Gene3D" id="3.40.50.2000">
    <property type="entry name" value="Glycogen Phosphorylase B"/>
    <property type="match status" value="2"/>
</dbReference>
<gene>
    <name evidence="3" type="ORF">G01um101477_196</name>
</gene>
<evidence type="ECO:0000313" key="3">
    <source>
        <dbReference type="EMBL" id="TSC66145.1"/>
    </source>
</evidence>
<dbReference type="PANTHER" id="PTHR45947:SF3">
    <property type="entry name" value="SULFOQUINOVOSYL TRANSFERASE SQD2"/>
    <property type="match status" value="1"/>
</dbReference>
<feature type="domain" description="Glycosyltransferase subfamily 4-like N-terminal" evidence="2">
    <location>
        <begin position="14"/>
        <end position="188"/>
    </location>
</feature>
<proteinExistence type="predicted"/>
<dbReference type="InterPro" id="IPR050194">
    <property type="entry name" value="Glycosyltransferase_grp1"/>
</dbReference>
<feature type="domain" description="Glycosyl transferase family 1" evidence="1">
    <location>
        <begin position="193"/>
        <end position="340"/>
    </location>
</feature>
<dbReference type="InterPro" id="IPR028098">
    <property type="entry name" value="Glyco_trans_4-like_N"/>
</dbReference>
<keyword evidence="3" id="KW-0808">Transferase</keyword>
<dbReference type="AlphaFoldDB" id="A0A554JCQ7"/>